<evidence type="ECO:0000313" key="6">
    <source>
        <dbReference type="Proteomes" id="UP001497480"/>
    </source>
</evidence>
<gene>
    <name evidence="5" type="ORF">LLUT_LOCUS9159</name>
</gene>
<keyword evidence="6" id="KW-1185">Reference proteome</keyword>
<dbReference type="EMBL" id="CAXHTB010000006">
    <property type="protein sequence ID" value="CAL0308099.1"/>
    <property type="molecule type" value="Genomic_DNA"/>
</dbReference>
<dbReference type="InterPro" id="IPR013083">
    <property type="entry name" value="Znf_RING/FYVE/PHD"/>
</dbReference>
<evidence type="ECO:0000256" key="2">
    <source>
        <dbReference type="SAM" id="MobiDB-lite"/>
    </source>
</evidence>
<feature type="domain" description="RING-type" evidence="4">
    <location>
        <begin position="284"/>
        <end position="342"/>
    </location>
</feature>
<sequence>MRCQLCNHSAFNVLFLNALHTKTGALCCVASRPHGSNAGSVHLSVGPSEPYWQTNTSFSPRPSRWDFRFQSEGLPYSLNDGVQLYASSTSSNGKDNGHWVRGNHLYDLHYSASERTGFILSSSPSDLSQSPQWTPPAIQEISIDDYTSRTRRDLHPSMGRVSYTPTKEGTSENPDSEGSTSSRSESSEPEATTKSRLSSQKNFSNHHSFISNPIHPLSFPDFTPSKEAFDLAVTPFSEFGASTPLRDAQCWSTASSSLDFADVTESFESETPDRPHITSGGFRCSLCERFLSQRSPWSPRRIMRSGVMPTTGVLACCHVFHAECLEQMTPKTWKNDPPCPVCVRREEENSPDQRGLLRPGNSFPRLKSFTEDGPSRPWGCTRASDCAVGDLHAPTYNATFLLNRSRIKKNIRLKGNEDFPGKVRKSGPFPYSSQLFRSSADPEAVAGPSMKSLVFSTPPFLFGSKRKLEASLRSDDGEKCNHKFLDGTVFAILKVKEMDFREMMVKVDNDG</sequence>
<proteinExistence type="predicted"/>
<keyword evidence="1" id="KW-0479">Metal-binding</keyword>
<comment type="caution">
    <text evidence="5">The sequence shown here is derived from an EMBL/GenBank/DDBJ whole genome shotgun (WGS) entry which is preliminary data.</text>
</comment>
<protein>
    <recommendedName>
        <fullName evidence="4">RING-type domain-containing protein</fullName>
    </recommendedName>
</protein>
<keyword evidence="3" id="KW-0732">Signal</keyword>
<accession>A0AAV1WGD4</accession>
<dbReference type="InterPro" id="IPR001841">
    <property type="entry name" value="Znf_RING"/>
</dbReference>
<organism evidence="5 6">
    <name type="scientific">Lupinus luteus</name>
    <name type="common">European yellow lupine</name>
    <dbReference type="NCBI Taxonomy" id="3873"/>
    <lineage>
        <taxon>Eukaryota</taxon>
        <taxon>Viridiplantae</taxon>
        <taxon>Streptophyta</taxon>
        <taxon>Embryophyta</taxon>
        <taxon>Tracheophyta</taxon>
        <taxon>Spermatophyta</taxon>
        <taxon>Magnoliopsida</taxon>
        <taxon>eudicotyledons</taxon>
        <taxon>Gunneridae</taxon>
        <taxon>Pentapetalae</taxon>
        <taxon>rosids</taxon>
        <taxon>fabids</taxon>
        <taxon>Fabales</taxon>
        <taxon>Fabaceae</taxon>
        <taxon>Papilionoideae</taxon>
        <taxon>50 kb inversion clade</taxon>
        <taxon>genistoids sensu lato</taxon>
        <taxon>core genistoids</taxon>
        <taxon>Genisteae</taxon>
        <taxon>Lupinus</taxon>
    </lineage>
</organism>
<evidence type="ECO:0000256" key="3">
    <source>
        <dbReference type="SAM" id="SignalP"/>
    </source>
</evidence>
<evidence type="ECO:0000259" key="4">
    <source>
        <dbReference type="PROSITE" id="PS50089"/>
    </source>
</evidence>
<feature type="compositionally biased region" description="Polar residues" evidence="2">
    <location>
        <begin position="163"/>
        <end position="173"/>
    </location>
</feature>
<keyword evidence="1" id="KW-0862">Zinc</keyword>
<dbReference type="SUPFAM" id="SSF57850">
    <property type="entry name" value="RING/U-box"/>
    <property type="match status" value="1"/>
</dbReference>
<dbReference type="Gene3D" id="3.30.40.10">
    <property type="entry name" value="Zinc/RING finger domain, C3HC4 (zinc finger)"/>
    <property type="match status" value="1"/>
</dbReference>
<feature type="compositionally biased region" description="Low complexity" evidence="2">
    <location>
        <begin position="122"/>
        <end position="132"/>
    </location>
</feature>
<feature type="compositionally biased region" description="Polar residues" evidence="2">
    <location>
        <begin position="192"/>
        <end position="203"/>
    </location>
</feature>
<dbReference type="AlphaFoldDB" id="A0AAV1WGD4"/>
<feature type="region of interest" description="Disordered" evidence="2">
    <location>
        <begin position="122"/>
        <end position="203"/>
    </location>
</feature>
<evidence type="ECO:0000313" key="5">
    <source>
        <dbReference type="EMBL" id="CAL0308099.1"/>
    </source>
</evidence>
<reference evidence="5 6" key="1">
    <citation type="submission" date="2024-03" db="EMBL/GenBank/DDBJ databases">
        <authorList>
            <person name="Martinez-Hernandez J."/>
        </authorList>
    </citation>
    <scope>NUCLEOTIDE SEQUENCE [LARGE SCALE GENOMIC DNA]</scope>
</reference>
<dbReference type="PANTHER" id="PTHR31150:SF23">
    <property type="entry name" value="MANDELONITRILE LYASE-RELATED"/>
    <property type="match status" value="1"/>
</dbReference>
<dbReference type="Proteomes" id="UP001497480">
    <property type="component" value="Unassembled WGS sequence"/>
</dbReference>
<dbReference type="PROSITE" id="PS50089">
    <property type="entry name" value="ZF_RING_2"/>
    <property type="match status" value="1"/>
</dbReference>
<feature type="chain" id="PRO_5043315028" description="RING-type domain-containing protein" evidence="3">
    <location>
        <begin position="26"/>
        <end position="511"/>
    </location>
</feature>
<feature type="signal peptide" evidence="3">
    <location>
        <begin position="1"/>
        <end position="25"/>
    </location>
</feature>
<feature type="compositionally biased region" description="Basic and acidic residues" evidence="2">
    <location>
        <begin position="146"/>
        <end position="155"/>
    </location>
</feature>
<dbReference type="GO" id="GO:0008270">
    <property type="term" value="F:zinc ion binding"/>
    <property type="evidence" value="ECO:0007669"/>
    <property type="project" value="UniProtKB-KW"/>
</dbReference>
<dbReference type="PANTHER" id="PTHR31150">
    <property type="entry name" value="EXPRESSED PROTEIN"/>
    <property type="match status" value="1"/>
</dbReference>
<name>A0AAV1WGD4_LUPLU</name>
<keyword evidence="1" id="KW-0863">Zinc-finger</keyword>
<evidence type="ECO:0000256" key="1">
    <source>
        <dbReference type="PROSITE-ProRule" id="PRU00175"/>
    </source>
</evidence>